<dbReference type="CDD" id="cd02440">
    <property type="entry name" value="AdoMet_MTases"/>
    <property type="match status" value="1"/>
</dbReference>
<dbReference type="InterPro" id="IPR049560">
    <property type="entry name" value="MeTrfase_RsmB-F_NOP2_cat"/>
</dbReference>
<dbReference type="GO" id="GO:0003723">
    <property type="term" value="F:RNA binding"/>
    <property type="evidence" value="ECO:0007669"/>
    <property type="project" value="UniProtKB-UniRule"/>
</dbReference>
<dbReference type="Proteomes" id="UP000736164">
    <property type="component" value="Unassembled WGS sequence"/>
</dbReference>
<keyword evidence="5 6" id="KW-0694">RNA-binding</keyword>
<dbReference type="CDD" id="cd21150">
    <property type="entry name" value="PUA_NSun6-like"/>
    <property type="match status" value="1"/>
</dbReference>
<keyword evidence="2 6" id="KW-0489">Methyltransferase</keyword>
<keyword evidence="3 6" id="KW-0808">Transferase</keyword>
<feature type="non-terminal residue" evidence="8">
    <location>
        <position position="483"/>
    </location>
</feature>
<evidence type="ECO:0000256" key="2">
    <source>
        <dbReference type="ARBA" id="ARBA00022603"/>
    </source>
</evidence>
<dbReference type="PANTHER" id="PTHR22807:SF34">
    <property type="entry name" value="TRNA (CYTOSINE(72)-C(5))-METHYLTRANSFERASE NSUN6"/>
    <property type="match status" value="1"/>
</dbReference>
<name>A0A8J7PAZ3_ATRSP</name>
<dbReference type="InterPro" id="IPR002478">
    <property type="entry name" value="PUA"/>
</dbReference>
<protein>
    <submittedName>
        <fullName evidence="8">NSUN6 methyltransferase</fullName>
    </submittedName>
</protein>
<dbReference type="Gene3D" id="2.30.130.10">
    <property type="entry name" value="PUA domain"/>
    <property type="match status" value="1"/>
</dbReference>
<dbReference type="PRINTS" id="PR02008">
    <property type="entry name" value="RCMTFAMILY"/>
</dbReference>
<evidence type="ECO:0000256" key="4">
    <source>
        <dbReference type="ARBA" id="ARBA00022691"/>
    </source>
</evidence>
<dbReference type="InterPro" id="IPR015947">
    <property type="entry name" value="PUA-like_sf"/>
</dbReference>
<dbReference type="SMART" id="SM00359">
    <property type="entry name" value="PUA"/>
    <property type="match status" value="1"/>
</dbReference>
<evidence type="ECO:0000256" key="3">
    <source>
        <dbReference type="ARBA" id="ARBA00022679"/>
    </source>
</evidence>
<feature type="binding site" evidence="6">
    <location>
        <begin position="255"/>
        <end position="261"/>
    </location>
    <ligand>
        <name>S-adenosyl-L-methionine</name>
        <dbReference type="ChEBI" id="CHEBI:59789"/>
    </ligand>
</feature>
<dbReference type="Pfam" id="PF01189">
    <property type="entry name" value="Methyltr_RsmB-F"/>
    <property type="match status" value="1"/>
</dbReference>
<dbReference type="GO" id="GO:0001510">
    <property type="term" value="P:RNA methylation"/>
    <property type="evidence" value="ECO:0007669"/>
    <property type="project" value="InterPro"/>
</dbReference>
<dbReference type="SUPFAM" id="SSF88697">
    <property type="entry name" value="PUA domain-like"/>
    <property type="match status" value="1"/>
</dbReference>
<feature type="binding site" evidence="6">
    <location>
        <position position="279"/>
    </location>
    <ligand>
        <name>S-adenosyl-L-methionine</name>
        <dbReference type="ChEBI" id="CHEBI:59789"/>
    </ligand>
</feature>
<dbReference type="PROSITE" id="PS01153">
    <property type="entry name" value="NOL1_NOP2_SUN"/>
    <property type="match status" value="1"/>
</dbReference>
<dbReference type="EMBL" id="JAAWVO010074443">
    <property type="protein sequence ID" value="MBN3325198.1"/>
    <property type="molecule type" value="Genomic_DNA"/>
</dbReference>
<feature type="binding site" evidence="6">
    <location>
        <position position="336"/>
    </location>
    <ligand>
        <name>S-adenosyl-L-methionine</name>
        <dbReference type="ChEBI" id="CHEBI:59789"/>
    </ligand>
</feature>
<evidence type="ECO:0000256" key="1">
    <source>
        <dbReference type="ARBA" id="ARBA00007494"/>
    </source>
</evidence>
<comment type="similarity">
    <text evidence="1 6">Belongs to the class I-like SAM-binding methyltransferase superfamily. RsmB/NOP family.</text>
</comment>
<dbReference type="GO" id="GO:0008173">
    <property type="term" value="F:RNA methyltransferase activity"/>
    <property type="evidence" value="ECO:0007669"/>
    <property type="project" value="InterPro"/>
</dbReference>
<feature type="active site" description="Nucleophile" evidence="6">
    <location>
        <position position="386"/>
    </location>
</feature>
<organism evidence="8 9">
    <name type="scientific">Atractosteus spatula</name>
    <name type="common">Alligator gar</name>
    <name type="synonym">Lepisosteus spatula</name>
    <dbReference type="NCBI Taxonomy" id="7917"/>
    <lineage>
        <taxon>Eukaryota</taxon>
        <taxon>Metazoa</taxon>
        <taxon>Chordata</taxon>
        <taxon>Craniata</taxon>
        <taxon>Vertebrata</taxon>
        <taxon>Euteleostomi</taxon>
        <taxon>Actinopterygii</taxon>
        <taxon>Neopterygii</taxon>
        <taxon>Holostei</taxon>
        <taxon>Semionotiformes</taxon>
        <taxon>Lepisosteidae</taxon>
        <taxon>Atractosteus</taxon>
    </lineage>
</organism>
<evidence type="ECO:0000256" key="6">
    <source>
        <dbReference type="PROSITE-ProRule" id="PRU01023"/>
    </source>
</evidence>
<dbReference type="InterPro" id="IPR036974">
    <property type="entry name" value="PUA_sf"/>
</dbReference>
<dbReference type="PROSITE" id="PS50890">
    <property type="entry name" value="PUA"/>
    <property type="match status" value="1"/>
</dbReference>
<dbReference type="InterPro" id="IPR023267">
    <property type="entry name" value="RCMT"/>
</dbReference>
<dbReference type="SUPFAM" id="SSF53335">
    <property type="entry name" value="S-adenosyl-L-methionine-dependent methyltransferases"/>
    <property type="match status" value="1"/>
</dbReference>
<gene>
    <name evidence="8" type="primary">Nsun6</name>
    <name evidence="8" type="ORF">GTO95_0000778</name>
</gene>
<dbReference type="InterPro" id="IPR018314">
    <property type="entry name" value="RsmB/NOL1/NOP2-like_CS"/>
</dbReference>
<reference evidence="8" key="1">
    <citation type="journal article" date="2021" name="Cell">
        <title>Tracing the genetic footprints of vertebrate landing in non-teleost ray-finned fishes.</title>
        <authorList>
            <person name="Bi X."/>
            <person name="Wang K."/>
            <person name="Yang L."/>
            <person name="Pan H."/>
            <person name="Jiang H."/>
            <person name="Wei Q."/>
            <person name="Fang M."/>
            <person name="Yu H."/>
            <person name="Zhu C."/>
            <person name="Cai Y."/>
            <person name="He Y."/>
            <person name="Gan X."/>
            <person name="Zeng H."/>
            <person name="Yu D."/>
            <person name="Zhu Y."/>
            <person name="Jiang H."/>
            <person name="Qiu Q."/>
            <person name="Yang H."/>
            <person name="Zhang Y.E."/>
            <person name="Wang W."/>
            <person name="Zhu M."/>
            <person name="He S."/>
            <person name="Zhang G."/>
        </authorList>
    </citation>
    <scope>NUCLEOTIDE SEQUENCE</scope>
    <source>
        <strain evidence="8">Allg_001</strain>
    </source>
</reference>
<feature type="non-terminal residue" evidence="8">
    <location>
        <position position="1"/>
    </location>
</feature>
<accession>A0A8J7PAZ3</accession>
<dbReference type="InterPro" id="IPR029063">
    <property type="entry name" value="SAM-dependent_MTases_sf"/>
</dbReference>
<evidence type="ECO:0000259" key="7">
    <source>
        <dbReference type="PROSITE" id="PS51686"/>
    </source>
</evidence>
<sequence>VHCTVYEEMSVFPKITLRGDVKQYLGDVFKNKELLAVLGQEDAERRFEMLLSRLSHPPAFTSVRVNTHLASPEHVRRCLSEEIRKQQQMNSFSSHDVPIFNHPDVPDVLLIPVIGPRVSLERHSLEVVVGAQCGNAVLRGAHVFAPGILAAPKYMKMGDVVSVFSDIEGQCTRGAKEFQGKRVFIGNGIAEMSRSDIFCTDQPIKGIGIRMTEPVYFSPSFYNVLPNQVFLQNLPSAIVSHVLQPQAGERILDMCAAPGGKTTHIAALMGDEGEVIAMDKIANKVERIKQNAQMLGLNCIKVYCFNAIKALSSDPAGSSGGGPPFPPESFDRVLLDAPCSGLGQRPNMACTWSLKEITSYQPLQRQLFTTAVKLLKRDGVLVYSTCTITLAENEEQVAWALHHFPCLSLQRQEPHVGGGGMLGAGLSHDHLKLLQRFNPVWATTEGLSLHPEEYEHTQGTKSDLIHLANKDTIGFFIAKFVKT</sequence>
<dbReference type="PANTHER" id="PTHR22807">
    <property type="entry name" value="NOP2 YEAST -RELATED NOL1/NOP2/FMU SUN DOMAIN-CONTAINING"/>
    <property type="match status" value="1"/>
</dbReference>
<feature type="domain" description="SAM-dependent MTase RsmB/NOP-type" evidence="7">
    <location>
        <begin position="154"/>
        <end position="483"/>
    </location>
</feature>
<evidence type="ECO:0000313" key="9">
    <source>
        <dbReference type="Proteomes" id="UP000736164"/>
    </source>
</evidence>
<dbReference type="PROSITE" id="PS51686">
    <property type="entry name" value="SAM_MT_RSMB_NOP"/>
    <property type="match status" value="1"/>
</dbReference>
<evidence type="ECO:0000313" key="8">
    <source>
        <dbReference type="EMBL" id="MBN3325198.1"/>
    </source>
</evidence>
<keyword evidence="9" id="KW-1185">Reference proteome</keyword>
<dbReference type="AlphaFoldDB" id="A0A8J7PAZ3"/>
<feature type="binding site" evidence="6">
    <location>
        <position position="314"/>
    </location>
    <ligand>
        <name>S-adenosyl-L-methionine</name>
        <dbReference type="ChEBI" id="CHEBI:59789"/>
    </ligand>
</feature>
<comment type="caution">
    <text evidence="8">The sequence shown here is derived from an EMBL/GenBank/DDBJ whole genome shotgun (WGS) entry which is preliminary data.</text>
</comment>
<dbReference type="Gene3D" id="3.40.50.150">
    <property type="entry name" value="Vaccinia Virus protein VP39"/>
    <property type="match status" value="1"/>
</dbReference>
<dbReference type="InterPro" id="IPR001678">
    <property type="entry name" value="MeTrfase_RsmB-F_NOP2_dom"/>
</dbReference>
<proteinExistence type="inferred from homology"/>
<evidence type="ECO:0000256" key="5">
    <source>
        <dbReference type="ARBA" id="ARBA00022884"/>
    </source>
</evidence>
<keyword evidence="4 6" id="KW-0949">S-adenosyl-L-methionine</keyword>